<proteinExistence type="inferred from homology"/>
<dbReference type="PANTHER" id="PTHR11707">
    <property type="entry name" value="L-ASPARAGINASE"/>
    <property type="match status" value="1"/>
</dbReference>
<evidence type="ECO:0000256" key="2">
    <source>
        <dbReference type="ARBA" id="ARBA00022801"/>
    </source>
</evidence>
<evidence type="ECO:0000256" key="3">
    <source>
        <dbReference type="PIRSR" id="PIRSR001220-1"/>
    </source>
</evidence>
<protein>
    <submittedName>
        <fullName evidence="9">Asparaginase</fullName>
    </submittedName>
</protein>
<dbReference type="InterPro" id="IPR037152">
    <property type="entry name" value="L-asparaginase_N_sf"/>
</dbReference>
<evidence type="ECO:0000259" key="8">
    <source>
        <dbReference type="Pfam" id="PF17763"/>
    </source>
</evidence>
<name>A0A5R9IZ01_9PROT</name>
<feature type="binding site" evidence="4">
    <location>
        <begin position="93"/>
        <end position="94"/>
    </location>
    <ligand>
        <name>substrate</name>
    </ligand>
</feature>
<dbReference type="RefSeq" id="WP_138327870.1">
    <property type="nucleotide sequence ID" value="NZ_VCDI01000011.1"/>
</dbReference>
<reference evidence="9 10" key="1">
    <citation type="submission" date="2019-05" db="EMBL/GenBank/DDBJ databases">
        <authorList>
            <person name="Pankratov T."/>
            <person name="Grouzdev D."/>
        </authorList>
    </citation>
    <scope>NUCLEOTIDE SEQUENCE [LARGE SCALE GENOMIC DNA]</scope>
    <source>
        <strain evidence="9 10">KEBCLARHB70R</strain>
    </source>
</reference>
<dbReference type="PIRSF" id="PIRSF500176">
    <property type="entry name" value="L_ASNase"/>
    <property type="match status" value="1"/>
</dbReference>
<dbReference type="OrthoDB" id="9788068at2"/>
<dbReference type="PIRSF" id="PIRSF001220">
    <property type="entry name" value="L-ASNase_gatD"/>
    <property type="match status" value="1"/>
</dbReference>
<dbReference type="InterPro" id="IPR006034">
    <property type="entry name" value="Asparaginase/glutaminase-like"/>
</dbReference>
<dbReference type="Gene3D" id="3.40.50.40">
    <property type="match status" value="1"/>
</dbReference>
<feature type="binding site" evidence="4">
    <location>
        <position position="60"/>
    </location>
    <ligand>
        <name>substrate</name>
    </ligand>
</feature>
<feature type="active site" evidence="6">
    <location>
        <position position="93"/>
    </location>
</feature>
<evidence type="ECO:0000313" key="10">
    <source>
        <dbReference type="Proteomes" id="UP000305654"/>
    </source>
</evidence>
<feature type="active site" description="O-isoaspartyl threonine intermediate" evidence="3">
    <location>
        <position position="16"/>
    </location>
</feature>
<dbReference type="Pfam" id="PF17763">
    <property type="entry name" value="Asparaginase_C"/>
    <property type="match status" value="1"/>
</dbReference>
<dbReference type="PROSITE" id="PS51732">
    <property type="entry name" value="ASN_GLN_ASE_3"/>
    <property type="match status" value="1"/>
</dbReference>
<feature type="active site" evidence="5">
    <location>
        <position position="16"/>
    </location>
</feature>
<feature type="domain" description="Asparaginase/glutaminase C-terminal" evidence="8">
    <location>
        <begin position="211"/>
        <end position="317"/>
    </location>
</feature>
<organism evidence="9 10">
    <name type="scientific">Lichenicoccus roseus</name>
    <dbReference type="NCBI Taxonomy" id="2683649"/>
    <lineage>
        <taxon>Bacteria</taxon>
        <taxon>Pseudomonadati</taxon>
        <taxon>Pseudomonadota</taxon>
        <taxon>Alphaproteobacteria</taxon>
        <taxon>Acetobacterales</taxon>
        <taxon>Acetobacteraceae</taxon>
        <taxon>Lichenicoccus</taxon>
    </lineage>
</organism>
<dbReference type="Proteomes" id="UP000305654">
    <property type="component" value="Unassembled WGS sequence"/>
</dbReference>
<comment type="similarity">
    <text evidence="1">Belongs to the asparaginase 1 family.</text>
</comment>
<dbReference type="GO" id="GO:0006528">
    <property type="term" value="P:asparagine metabolic process"/>
    <property type="evidence" value="ECO:0007669"/>
    <property type="project" value="InterPro"/>
</dbReference>
<dbReference type="InterPro" id="IPR027475">
    <property type="entry name" value="Asparaginase/glutaminase_AS2"/>
</dbReference>
<dbReference type="PANTHER" id="PTHR11707:SF28">
    <property type="entry name" value="60 KDA LYSOPHOSPHOLIPASE"/>
    <property type="match status" value="1"/>
</dbReference>
<keyword evidence="10" id="KW-1185">Reference proteome</keyword>
<evidence type="ECO:0000256" key="5">
    <source>
        <dbReference type="PROSITE-ProRule" id="PRU10099"/>
    </source>
</evidence>
<dbReference type="InterPro" id="IPR040919">
    <property type="entry name" value="Asparaginase_C"/>
</dbReference>
<evidence type="ECO:0000313" key="9">
    <source>
        <dbReference type="EMBL" id="TLU70710.1"/>
    </source>
</evidence>
<gene>
    <name evidence="9" type="ORF">FE263_20280</name>
</gene>
<dbReference type="InterPro" id="IPR036152">
    <property type="entry name" value="Asp/glu_Ase-like_sf"/>
</dbReference>
<dbReference type="SMART" id="SM00870">
    <property type="entry name" value="Asparaginase"/>
    <property type="match status" value="1"/>
</dbReference>
<dbReference type="CDD" id="cd08964">
    <property type="entry name" value="L-asparaginase_II"/>
    <property type="match status" value="1"/>
</dbReference>
<evidence type="ECO:0000256" key="6">
    <source>
        <dbReference type="PROSITE-ProRule" id="PRU10100"/>
    </source>
</evidence>
<dbReference type="InterPro" id="IPR027473">
    <property type="entry name" value="L-asparaginase_C"/>
</dbReference>
<evidence type="ECO:0000259" key="7">
    <source>
        <dbReference type="Pfam" id="PF00710"/>
    </source>
</evidence>
<dbReference type="AlphaFoldDB" id="A0A5R9IZ01"/>
<dbReference type="SUPFAM" id="SSF53774">
    <property type="entry name" value="Glutaminase/Asparaginase"/>
    <property type="match status" value="1"/>
</dbReference>
<evidence type="ECO:0000256" key="1">
    <source>
        <dbReference type="ARBA" id="ARBA00010518"/>
    </source>
</evidence>
<accession>A0A5R9IZ01</accession>
<sequence>MSDIATRVVVVSTGGTIASLPDSNADALLSTASGDDLLAALGTLRPEVPVSTEAFCNIGSFAMDLQISFRLARRIDAILAGPDVAGVVVTHGTDTMEEAVFLADLVQSGDKPVIFTGAQRHAAEPDADGPRNLADAILVAASPAMRGTGAVIVFEGEIHAARDVTKVHASRVGTFASSEHGKLGEIDAGQVILQRCTALRRSVRTEAIEDRVDLIRLAMGSDERFMRCALASGARGIVLEAFGRGNVTPALLAPIRDAVRDGVPVLMTSRCPQGRVTPLYGGSGGKGVAAAGAIFAGDLSGIKARVLLALLLGAGETNIADAVRDIAG</sequence>
<dbReference type="PROSITE" id="PS00144">
    <property type="entry name" value="ASN_GLN_ASE_1"/>
    <property type="match status" value="1"/>
</dbReference>
<dbReference type="SFLD" id="SFLDS00057">
    <property type="entry name" value="Glutaminase/Asparaginase"/>
    <property type="match status" value="1"/>
</dbReference>
<dbReference type="FunFam" id="3.40.50.1170:FF:000001">
    <property type="entry name" value="L-asparaginase 2"/>
    <property type="match status" value="1"/>
</dbReference>
<keyword evidence="2" id="KW-0378">Hydrolase</keyword>
<comment type="caution">
    <text evidence="9">The sequence shown here is derived from an EMBL/GenBank/DDBJ whole genome shotgun (WGS) entry which is preliminary data.</text>
</comment>
<dbReference type="Pfam" id="PF00710">
    <property type="entry name" value="Asparaginase"/>
    <property type="match status" value="1"/>
</dbReference>
<dbReference type="InterPro" id="IPR020827">
    <property type="entry name" value="Asparaginase/glutaminase_AS1"/>
</dbReference>
<dbReference type="Gene3D" id="3.40.50.1170">
    <property type="entry name" value="L-asparaginase, N-terminal domain"/>
    <property type="match status" value="1"/>
</dbReference>
<feature type="domain" description="L-asparaginase N-terminal" evidence="7">
    <location>
        <begin position="7"/>
        <end position="194"/>
    </location>
</feature>
<dbReference type="GO" id="GO:0004067">
    <property type="term" value="F:asparaginase activity"/>
    <property type="evidence" value="ECO:0007669"/>
    <property type="project" value="UniProtKB-UniRule"/>
</dbReference>
<dbReference type="InterPro" id="IPR004550">
    <property type="entry name" value="AsnASE_II"/>
</dbReference>
<dbReference type="PRINTS" id="PR00139">
    <property type="entry name" value="ASNGLNASE"/>
</dbReference>
<dbReference type="PROSITE" id="PS00917">
    <property type="entry name" value="ASN_GLN_ASE_2"/>
    <property type="match status" value="1"/>
</dbReference>
<dbReference type="InterPro" id="IPR027474">
    <property type="entry name" value="L-asparaginase_N"/>
</dbReference>
<dbReference type="EMBL" id="VCDI01000011">
    <property type="protein sequence ID" value="TLU70710.1"/>
    <property type="molecule type" value="Genomic_DNA"/>
</dbReference>
<evidence type="ECO:0000256" key="4">
    <source>
        <dbReference type="PIRSR" id="PIRSR001220-2"/>
    </source>
</evidence>